<dbReference type="EMBL" id="JAQQWK010000012">
    <property type="protein sequence ID" value="KAK8022373.1"/>
    <property type="molecule type" value="Genomic_DNA"/>
</dbReference>
<sequence>MKSRLVQEAEDKVKDPNGETGETSEQQFLWCLLPYKTHSSIFLRYLPPFFHPPTEPRDIPDATKDAGISLTIQKWRQCPHRRPALVEPLTEHTWADAMPLGFPLLVVRQSPHTSVVGALMAGYHRLPSESESKLEESRSQRYFEVISSVTHILNHIRILSPVLHV</sequence>
<keyword evidence="3" id="KW-1185">Reference proteome</keyword>
<proteinExistence type="predicted"/>
<evidence type="ECO:0000313" key="2">
    <source>
        <dbReference type="EMBL" id="KAK8022373.1"/>
    </source>
</evidence>
<feature type="region of interest" description="Disordered" evidence="1">
    <location>
        <begin position="1"/>
        <end position="21"/>
    </location>
</feature>
<gene>
    <name evidence="2" type="ORF">PG993_013140</name>
</gene>
<reference evidence="2 3" key="1">
    <citation type="submission" date="2023-01" db="EMBL/GenBank/DDBJ databases">
        <title>Analysis of 21 Apiospora genomes using comparative genomics revels a genus with tremendous synthesis potential of carbohydrate active enzymes and secondary metabolites.</title>
        <authorList>
            <person name="Sorensen T."/>
        </authorList>
    </citation>
    <scope>NUCLEOTIDE SEQUENCE [LARGE SCALE GENOMIC DNA]</scope>
    <source>
        <strain evidence="2 3">CBS 33761</strain>
    </source>
</reference>
<comment type="caution">
    <text evidence="2">The sequence shown here is derived from an EMBL/GenBank/DDBJ whole genome shotgun (WGS) entry which is preliminary data.</text>
</comment>
<accession>A0ABR1RX89</accession>
<evidence type="ECO:0000256" key="1">
    <source>
        <dbReference type="SAM" id="MobiDB-lite"/>
    </source>
</evidence>
<name>A0ABR1RX89_9PEZI</name>
<evidence type="ECO:0000313" key="3">
    <source>
        <dbReference type="Proteomes" id="UP001444661"/>
    </source>
</evidence>
<feature type="compositionally biased region" description="Basic and acidic residues" evidence="1">
    <location>
        <begin position="1"/>
        <end position="17"/>
    </location>
</feature>
<organism evidence="2 3">
    <name type="scientific">Apiospora rasikravindrae</name>
    <dbReference type="NCBI Taxonomy" id="990691"/>
    <lineage>
        <taxon>Eukaryota</taxon>
        <taxon>Fungi</taxon>
        <taxon>Dikarya</taxon>
        <taxon>Ascomycota</taxon>
        <taxon>Pezizomycotina</taxon>
        <taxon>Sordariomycetes</taxon>
        <taxon>Xylariomycetidae</taxon>
        <taxon>Amphisphaeriales</taxon>
        <taxon>Apiosporaceae</taxon>
        <taxon>Apiospora</taxon>
    </lineage>
</organism>
<dbReference type="Proteomes" id="UP001444661">
    <property type="component" value="Unassembled WGS sequence"/>
</dbReference>
<protein>
    <submittedName>
        <fullName evidence="2">Uncharacterized protein</fullName>
    </submittedName>
</protein>